<feature type="compositionally biased region" description="Basic and acidic residues" evidence="1">
    <location>
        <begin position="120"/>
        <end position="138"/>
    </location>
</feature>
<dbReference type="PANTHER" id="PTHR34449">
    <property type="entry name" value="RHO TERMINATION FACTOR"/>
    <property type="match status" value="1"/>
</dbReference>
<feature type="non-terminal residue" evidence="3">
    <location>
        <position position="1"/>
    </location>
</feature>
<feature type="compositionally biased region" description="Basic and acidic residues" evidence="1">
    <location>
        <begin position="199"/>
        <end position="214"/>
    </location>
</feature>
<evidence type="ECO:0000256" key="1">
    <source>
        <dbReference type="SAM" id="MobiDB-lite"/>
    </source>
</evidence>
<keyword evidence="4" id="KW-1185">Reference proteome</keyword>
<feature type="region of interest" description="Disordered" evidence="1">
    <location>
        <begin position="54"/>
        <end position="214"/>
    </location>
</feature>
<name>A0AAU9T2M4_THLAR</name>
<evidence type="ECO:0000313" key="3">
    <source>
        <dbReference type="EMBL" id="CAH2078613.1"/>
    </source>
</evidence>
<protein>
    <recommendedName>
        <fullName evidence="2">Rho termination factor-like N-terminal domain-containing protein</fullName>
    </recommendedName>
</protein>
<dbReference type="Pfam" id="PF07498">
    <property type="entry name" value="Rho_N"/>
    <property type="match status" value="1"/>
</dbReference>
<organism evidence="3 4">
    <name type="scientific">Thlaspi arvense</name>
    <name type="common">Field penny-cress</name>
    <dbReference type="NCBI Taxonomy" id="13288"/>
    <lineage>
        <taxon>Eukaryota</taxon>
        <taxon>Viridiplantae</taxon>
        <taxon>Streptophyta</taxon>
        <taxon>Embryophyta</taxon>
        <taxon>Tracheophyta</taxon>
        <taxon>Spermatophyta</taxon>
        <taxon>Magnoliopsida</taxon>
        <taxon>eudicotyledons</taxon>
        <taxon>Gunneridae</taxon>
        <taxon>Pentapetalae</taxon>
        <taxon>rosids</taxon>
        <taxon>malvids</taxon>
        <taxon>Brassicales</taxon>
        <taxon>Brassicaceae</taxon>
        <taxon>Thlaspideae</taxon>
        <taxon>Thlaspi</taxon>
    </lineage>
</organism>
<evidence type="ECO:0000259" key="2">
    <source>
        <dbReference type="Pfam" id="PF07498"/>
    </source>
</evidence>
<feature type="domain" description="Rho termination factor-like N-terminal" evidence="2">
    <location>
        <begin position="217"/>
        <end position="246"/>
    </location>
</feature>
<dbReference type="PANTHER" id="PTHR34449:SF2">
    <property type="entry name" value="RHO TERMINATION FACTOR"/>
    <property type="match status" value="1"/>
</dbReference>
<dbReference type="GO" id="GO:0006353">
    <property type="term" value="P:DNA-templated transcription termination"/>
    <property type="evidence" value="ECO:0007669"/>
    <property type="project" value="InterPro"/>
</dbReference>
<accession>A0AAU9T2M4</accession>
<sequence length="251" mass="27695">KNISASLRKSGFKAMDMALHFPCVYSSIKQGFTRANHLHVRALTEFGQIAGSPPPRFGYSLSRTASNGDRRSWPREEASSMKGSVCCQKRSDERSSSPSTSKQKEIISLFRRIQSSISKGESRGAEEKNSDKSSERESLSNAILDVLEKPRTKTEGDTGVTTESSKRQGNVAKPVSSFAKRSPTRPSTTGPTGKLPTTKSDKALEETEKEEKPPLIETMKLAELKEVAKNRGIKGYSRLKKNEILELLRSS</sequence>
<gene>
    <name evidence="3" type="ORF">TAV2_LOCUS24720</name>
</gene>
<feature type="compositionally biased region" description="Low complexity" evidence="1">
    <location>
        <begin position="180"/>
        <end position="198"/>
    </location>
</feature>
<dbReference type="AlphaFoldDB" id="A0AAU9T2M4"/>
<evidence type="ECO:0000313" key="4">
    <source>
        <dbReference type="Proteomes" id="UP000836841"/>
    </source>
</evidence>
<dbReference type="InterPro" id="IPR011112">
    <property type="entry name" value="Rho-like_N"/>
</dbReference>
<dbReference type="Proteomes" id="UP000836841">
    <property type="component" value="Chromosome 7"/>
</dbReference>
<feature type="compositionally biased region" description="Basic and acidic residues" evidence="1">
    <location>
        <begin position="146"/>
        <end position="156"/>
    </location>
</feature>
<proteinExistence type="predicted"/>
<dbReference type="EMBL" id="OU466863">
    <property type="protein sequence ID" value="CAH2078613.1"/>
    <property type="molecule type" value="Genomic_DNA"/>
</dbReference>
<reference evidence="3 4" key="1">
    <citation type="submission" date="2022-03" db="EMBL/GenBank/DDBJ databases">
        <authorList>
            <person name="Nunn A."/>
            <person name="Chopra R."/>
            <person name="Nunn A."/>
            <person name="Contreras Garrido A."/>
        </authorList>
    </citation>
    <scope>NUCLEOTIDE SEQUENCE [LARGE SCALE GENOMIC DNA]</scope>
</reference>
<feature type="compositionally biased region" description="Basic and acidic residues" evidence="1">
    <location>
        <begin position="68"/>
        <end position="79"/>
    </location>
</feature>